<keyword evidence="5" id="KW-0808">Transferase</keyword>
<dbReference type="Pfam" id="PF15608">
    <property type="entry name" value="PELOTA_1"/>
    <property type="match status" value="1"/>
</dbReference>
<feature type="domain" description="Orotate phosphoribosyltransferase-like" evidence="4">
    <location>
        <begin position="40"/>
        <end position="259"/>
    </location>
</feature>
<evidence type="ECO:0000259" key="4">
    <source>
        <dbReference type="Pfam" id="PF15609"/>
    </source>
</evidence>
<dbReference type="Pfam" id="PF11202">
    <property type="entry name" value="StiP"/>
    <property type="match status" value="1"/>
</dbReference>
<protein>
    <submittedName>
        <fullName evidence="5">Phosphoribosyltransferase</fullName>
    </submittedName>
</protein>
<dbReference type="Proteomes" id="UP000886818">
    <property type="component" value="Chromosome"/>
</dbReference>
<evidence type="ECO:0000259" key="2">
    <source>
        <dbReference type="Pfam" id="PF12500"/>
    </source>
</evidence>
<dbReference type="EMBL" id="CP078093">
    <property type="protein sequence ID" value="QXM07169.1"/>
    <property type="molecule type" value="Genomic_DNA"/>
</dbReference>
<sequence>MKEKILQACLPKRHIYNILNDLRVVINITKNQYEIPLESLFSMAARRNKKRGFLFVSKVLGKHIPVIPQISLLTGALLARALMKEVYKIDDSHTEDIVKGIVDQKECKKIYESIRKQTITLPEKALLIGFAETATALGYSVFEKLQNVSYIHTTREDILNIASEINFEEEHSHATTHRFYPLDKDLLQSKEPIVLIDDEITTGKTVVNIIEAIQNKFPRKNYVVLSILDWRKEEDIKRYEELEKRLGIKIYTVSLVSGTIEVEGKPVDDVAIEKENRKAVVESKINVIRLEEQYFKQLLFSSIDSRGKINTCPYLKETGRFGIKSEACEEVGHVCRKIGELLKVKRKGKKTLCLGTGEFMYIPMKIAAYMGDGVLYHSSTRSPIHPATKSEYAIKNAYSFKSPDDPFIMNYLYNIPYGYYDDCFIFFEREVAKERMDEIMETLRSLGIPYINVIVCSNNYKLQEPSKMGSYDKDDVTFLLKDISNMMEEKGTKEREKLIQSGIHYSEMLPKEYKPTKEYIDLFHISLKESAKKLSLAVGVVAEKIIKNRGENIVIVSLARAGTPVGILIKRYIAYKYGLDIPHYSISIIRGKGIDENAIKYILKKHPDKSIQFVDGWTGKGAITKVLEKACKEFEEKYGVHLNDDLAVLADPGYCVATFGTREDFLIASACLNATVSGLVSRTVHRKDMIGPRDYHGAKYYKELADEDVSNLFIDTITKEFGAVKALVAAAINEVQETTPTWAGLKDIKNIQRVFGIDDINLIKPGIGETTRVLLRRVPWKILVKDMNNPNLKHILLLAEDRNVPVEIYNDMTYQCCGIIKPLKGEEK</sequence>
<dbReference type="InterPro" id="IPR041688">
    <property type="entry name" value="PRTase_2"/>
</dbReference>
<dbReference type="InterPro" id="IPR022537">
    <property type="entry name" value="TRSP_dom"/>
</dbReference>
<dbReference type="InterPro" id="IPR011215">
    <property type="entry name" value="StiP_N"/>
</dbReference>
<dbReference type="GO" id="GO:0016757">
    <property type="term" value="F:glycosyltransferase activity"/>
    <property type="evidence" value="ECO:0007669"/>
    <property type="project" value="UniProtKB-KW"/>
</dbReference>
<feature type="domain" description="PELOTA RNA-binding" evidence="3">
    <location>
        <begin position="742"/>
        <end position="821"/>
    </location>
</feature>
<dbReference type="Pfam" id="PF15609">
    <property type="entry name" value="PRTase_2"/>
    <property type="match status" value="1"/>
</dbReference>
<dbReference type="CDD" id="cd06223">
    <property type="entry name" value="PRTases_typeI"/>
    <property type="match status" value="1"/>
</dbReference>
<reference evidence="5" key="1">
    <citation type="submission" date="2021-07" db="EMBL/GenBank/DDBJ databases">
        <title>Complete genome sequence of Crassaminicella sp. 143-21, isolated from a deep-sea hydrothermal vent.</title>
        <authorList>
            <person name="Li X."/>
        </authorList>
    </citation>
    <scope>NUCLEOTIDE SEQUENCE</scope>
    <source>
        <strain evidence="5">143-21</strain>
    </source>
</reference>
<evidence type="ECO:0000313" key="5">
    <source>
        <dbReference type="EMBL" id="QXM07169.1"/>
    </source>
</evidence>
<dbReference type="InterPro" id="IPR028157">
    <property type="entry name" value="PELOTA_dom"/>
</dbReference>
<feature type="domain" description="TRSP" evidence="2">
    <location>
        <begin position="317"/>
        <end position="443"/>
    </location>
</feature>
<proteinExistence type="predicted"/>
<accession>A0ABX8RDL6</accession>
<organism evidence="5 6">
    <name type="scientific">Crassaminicella indica</name>
    <dbReference type="NCBI Taxonomy" id="2855394"/>
    <lineage>
        <taxon>Bacteria</taxon>
        <taxon>Bacillati</taxon>
        <taxon>Bacillota</taxon>
        <taxon>Clostridia</taxon>
        <taxon>Eubacteriales</taxon>
        <taxon>Clostridiaceae</taxon>
        <taxon>Crassaminicella</taxon>
    </lineage>
</organism>
<keyword evidence="5" id="KW-0328">Glycosyltransferase</keyword>
<dbReference type="RefSeq" id="WP_218283855.1">
    <property type="nucleotide sequence ID" value="NZ_CP078093.1"/>
</dbReference>
<name>A0ABX8RDL6_9CLOT</name>
<dbReference type="Pfam" id="PF12500">
    <property type="entry name" value="TRSP"/>
    <property type="match status" value="1"/>
</dbReference>
<gene>
    <name evidence="5" type="ORF">KVH43_05585</name>
</gene>
<feature type="domain" description="Cysteine protease StiP N-terminal" evidence="1">
    <location>
        <begin position="469"/>
        <end position="717"/>
    </location>
</feature>
<keyword evidence="6" id="KW-1185">Reference proteome</keyword>
<evidence type="ECO:0000313" key="6">
    <source>
        <dbReference type="Proteomes" id="UP000886818"/>
    </source>
</evidence>
<evidence type="ECO:0000259" key="3">
    <source>
        <dbReference type="Pfam" id="PF15608"/>
    </source>
</evidence>
<evidence type="ECO:0000259" key="1">
    <source>
        <dbReference type="Pfam" id="PF11202"/>
    </source>
</evidence>
<dbReference type="InterPro" id="IPR000836">
    <property type="entry name" value="PRTase_dom"/>
</dbReference>